<dbReference type="InterPro" id="IPR036361">
    <property type="entry name" value="SAP_dom_sf"/>
</dbReference>
<evidence type="ECO:0000313" key="5">
    <source>
        <dbReference type="EMBL" id="RFU34842.1"/>
    </source>
</evidence>
<dbReference type="GO" id="GO:0006974">
    <property type="term" value="P:DNA damage response"/>
    <property type="evidence" value="ECO:0007669"/>
    <property type="project" value="TreeGrafter"/>
</dbReference>
<proteinExistence type="predicted"/>
<evidence type="ECO:0000256" key="3">
    <source>
        <dbReference type="SAM" id="MobiDB-lite"/>
    </source>
</evidence>
<feature type="region of interest" description="Disordered" evidence="3">
    <location>
        <begin position="535"/>
        <end position="617"/>
    </location>
</feature>
<dbReference type="PANTHER" id="PTHR23318:SF0">
    <property type="entry name" value="SERINE_THREONINE-PROTEIN PHOSPHATASE 4 REGULATORY SUBUNIT 3"/>
    <property type="match status" value="1"/>
</dbReference>
<dbReference type="STRING" id="5539.A0A3E2HNT2"/>
<dbReference type="InterPro" id="IPR051137">
    <property type="entry name" value="PP4R3-like"/>
</dbReference>
<dbReference type="Pfam" id="PF22972">
    <property type="entry name" value="EVH1_PP4R3"/>
    <property type="match status" value="1"/>
</dbReference>
<evidence type="ECO:0000259" key="4">
    <source>
        <dbReference type="PROSITE" id="PS50800"/>
    </source>
</evidence>
<evidence type="ECO:0000256" key="2">
    <source>
        <dbReference type="ARBA" id="ARBA00023242"/>
    </source>
</evidence>
<dbReference type="Pfam" id="PF02037">
    <property type="entry name" value="SAP"/>
    <property type="match status" value="1"/>
</dbReference>
<comment type="caution">
    <text evidence="5">The sequence shown here is derived from an EMBL/GenBank/DDBJ whole genome shotgun (WGS) entry which is preliminary data.</text>
</comment>
<accession>A0A3E2HNT2</accession>
<feature type="compositionally biased region" description="Polar residues" evidence="3">
    <location>
        <begin position="85"/>
        <end position="94"/>
    </location>
</feature>
<dbReference type="InterPro" id="IPR011993">
    <property type="entry name" value="PH-like_dom_sf"/>
</dbReference>
<dbReference type="SUPFAM" id="SSF68906">
    <property type="entry name" value="SAP domain"/>
    <property type="match status" value="1"/>
</dbReference>
<feature type="compositionally biased region" description="Basic and acidic residues" evidence="3">
    <location>
        <begin position="575"/>
        <end position="600"/>
    </location>
</feature>
<dbReference type="GO" id="GO:0030289">
    <property type="term" value="C:protein phosphatase 4 complex"/>
    <property type="evidence" value="ECO:0007669"/>
    <property type="project" value="TreeGrafter"/>
</dbReference>
<dbReference type="PANTHER" id="PTHR23318">
    <property type="entry name" value="ATP SYNTHASE GAMMA-RELATED"/>
    <property type="match status" value="1"/>
</dbReference>
<feature type="compositionally biased region" description="Basic and acidic residues" evidence="3">
    <location>
        <begin position="1"/>
        <end position="13"/>
    </location>
</feature>
<reference evidence="5 6" key="1">
    <citation type="submission" date="2018-05" db="EMBL/GenBank/DDBJ databases">
        <title>Draft genome sequence of Scytalidium lignicola DSM 105466, a ubiquitous saprotrophic fungus.</title>
        <authorList>
            <person name="Buettner E."/>
            <person name="Gebauer A.M."/>
            <person name="Hofrichter M."/>
            <person name="Liers C."/>
            <person name="Kellner H."/>
        </authorList>
    </citation>
    <scope>NUCLEOTIDE SEQUENCE [LARGE SCALE GENOMIC DNA]</scope>
    <source>
        <strain evidence="5 6">DSM 105466</strain>
    </source>
</reference>
<feature type="compositionally biased region" description="Polar residues" evidence="3">
    <location>
        <begin position="142"/>
        <end position="151"/>
    </location>
</feature>
<comment type="subcellular location">
    <subcellularLocation>
        <location evidence="1">Nucleus</location>
    </subcellularLocation>
</comment>
<feature type="compositionally biased region" description="Basic and acidic residues" evidence="3">
    <location>
        <begin position="168"/>
        <end position="184"/>
    </location>
</feature>
<dbReference type="Gene3D" id="2.30.29.30">
    <property type="entry name" value="Pleckstrin-homology domain (PH domain)/Phosphotyrosine-binding domain (PTB)"/>
    <property type="match status" value="1"/>
</dbReference>
<dbReference type="InterPro" id="IPR006887">
    <property type="entry name" value="P4R3-like_central_dom"/>
</dbReference>
<dbReference type="GO" id="GO:0072542">
    <property type="term" value="F:protein phosphatase activator activity"/>
    <property type="evidence" value="ECO:0007669"/>
    <property type="project" value="TreeGrafter"/>
</dbReference>
<dbReference type="InterPro" id="IPR016024">
    <property type="entry name" value="ARM-type_fold"/>
</dbReference>
<evidence type="ECO:0000256" key="1">
    <source>
        <dbReference type="ARBA" id="ARBA00004123"/>
    </source>
</evidence>
<dbReference type="SUPFAM" id="SSF48371">
    <property type="entry name" value="ARM repeat"/>
    <property type="match status" value="1"/>
</dbReference>
<feature type="compositionally biased region" description="Low complexity" evidence="3">
    <location>
        <begin position="1469"/>
        <end position="1479"/>
    </location>
</feature>
<feature type="compositionally biased region" description="Polar residues" evidence="3">
    <location>
        <begin position="67"/>
        <end position="76"/>
    </location>
</feature>
<dbReference type="GO" id="GO:0005654">
    <property type="term" value="C:nucleoplasm"/>
    <property type="evidence" value="ECO:0007669"/>
    <property type="project" value="TreeGrafter"/>
</dbReference>
<feature type="non-terminal residue" evidence="5">
    <location>
        <position position="1527"/>
    </location>
</feature>
<feature type="compositionally biased region" description="Low complexity" evidence="3">
    <location>
        <begin position="1429"/>
        <end position="1441"/>
    </location>
</feature>
<sequence length="1527" mass="170910">MHHVVDLKNELKKRGLPQTGLKPALVARLTQAENEEVSESDTTVREGSAEDSTTGAPSNHGEETKPADSTPTTNIEATAPADGPATTNIPQSEEQVVAPESASEVVPAQGSLPDAEITPLVDASAIEQSPAQTAPRRPSLPSVDSQELITDQQKRKRRSTTPPPNEDEIARKRARQQESEEVSDRLMAPESDDVRPQNANGGTGEIIVGKESQYLKDDHPDEQDQDDVTKQRAKDSIMEDFPSRAVNAQLKDVLSTPRLANEKVALSDEQMDYTMDESERVISPAIHPATSALYIRNFMRPLNPTQLKYHLATLATPPNREPDPDFILNFFIDPIRSHALVLFTNISAASRVRSALHDRIWPEERTRKPLWADFIPAEKMSEWIEVESSDGGGRGSAKKWEVLYDIDEDQHVTASLQEVGISLSKAPRRLSTSTILPSLSMSQQGIEGAPSGPRSTQTNGRSAATNLSTLEQLFRSTKAKPVLYWQPVSKTLSNKRLDNLEDAKSKEPDRRLGSEINRYTFEDGDVLVDRGKEIFSGIRPPNRSARGGGPGSRSGGSHYGRGVSSRSNDGYRSYSYRDRDRGGYRDDTRGSRGSRDRRWNESATSTERLRVPRQLSAKGGGLAITRRSFADRGRQRANFYNVWEPRLNNHASKKDSLRHDRRVSHHLDIASNLLNCPSELLEGELQPLMMAQAVPNPPNDKKRVKVYELRNNDWFDRGTGFCTAGFVMTEGQQEEPKVMVKSEDQPDRLLLDTRITREDAFQKQQETLIVWTEALNGVDMALSFQEAEGCLSIWSFVEHVQEHLKKMGPRDDAIVDDIPQDPFQNNPISLPTPTLGNLSEIETQMRGLSNTQSGREALVKFVINEDYIRKITPLVEMAEDMEDLPSLHRLCNMMKIFILLNDTAIIEHVVTDDVVMGVVGALEYDPDFPTHKANHRHWLSKEGRYKEVVRIRDNMVRKKIHYTYRLQYMKDVVLARILDDPTFSVLNSLIFFNQVDIVQHLQANQPFVKELFGIFGPKESDQERKKEAVLFIQQCCAIAKNLQQPARQQLYNNFLSQGLISVMTFALRHTDVAVRVGATDILVAMIDHDPQIIRQTIFRQISDHQKPLTDSLIDLLLVEADLGVKAQIADAIKVLLDPGSQPVEGLTNKVGGEFANRMRPQLDPQQDIFLVNFYDESAKKLFKPLVDLKGRTDMNFSVHQASLFIYLIEILCFFIRQHQHRSKYFMLAEGLGQRIAQLLQSSEKYLKLTALKFFQTMPRDNLLNSACLEFFDFIRKENIKVLISYLVENYRDKMKDITYVDIFSNFIMRYDRTQGFGVDSSVLDIEDEALKKPDIGRSTRWGTGIKDLDPAEEEYFNTSDDEDEVSTKPAEGKTSSNGASPVSKPLVDYGSDEENEAVDAEMSSSSGPTQEAKTPESSTSKGSEDEAVLTPTSSSPSPTLPQRISEKRRREEDEEDGLNKLAHHKRRSSTSSTGSNSGNVLRRKQKFTNGRENSGKSGGGKTGSIAISLAPAIKTGGDTVGGGNNGN</sequence>
<dbReference type="CDD" id="cd12432">
    <property type="entry name" value="RRM_ACINU"/>
    <property type="match status" value="1"/>
</dbReference>
<organism evidence="5 6">
    <name type="scientific">Scytalidium lignicola</name>
    <name type="common">Hyphomycete</name>
    <dbReference type="NCBI Taxonomy" id="5539"/>
    <lineage>
        <taxon>Eukaryota</taxon>
        <taxon>Fungi</taxon>
        <taxon>Dikarya</taxon>
        <taxon>Ascomycota</taxon>
        <taxon>Pezizomycotina</taxon>
        <taxon>Leotiomycetes</taxon>
        <taxon>Leotiomycetes incertae sedis</taxon>
        <taxon>Scytalidium</taxon>
    </lineage>
</organism>
<dbReference type="PROSITE" id="PS50800">
    <property type="entry name" value="SAP"/>
    <property type="match status" value="1"/>
</dbReference>
<feature type="compositionally biased region" description="Polar residues" evidence="3">
    <location>
        <begin position="1402"/>
        <end position="1421"/>
    </location>
</feature>
<dbReference type="Pfam" id="PF04802">
    <property type="entry name" value="PP4R3"/>
    <property type="match status" value="1"/>
</dbReference>
<feature type="region of interest" description="Disordered" evidence="3">
    <location>
        <begin position="1356"/>
        <end position="1504"/>
    </location>
</feature>
<dbReference type="InterPro" id="IPR034257">
    <property type="entry name" value="Acinus_RRM"/>
</dbReference>
<protein>
    <recommendedName>
        <fullName evidence="4">SAP domain-containing protein</fullName>
    </recommendedName>
</protein>
<feature type="compositionally biased region" description="Acidic residues" evidence="3">
    <location>
        <begin position="1390"/>
        <end position="1399"/>
    </location>
</feature>
<dbReference type="OrthoDB" id="27483at2759"/>
<feature type="domain" description="SAP" evidence="4">
    <location>
        <begin position="1"/>
        <end position="33"/>
    </location>
</feature>
<feature type="compositionally biased region" description="Polar residues" evidence="3">
    <location>
        <begin position="453"/>
        <end position="462"/>
    </location>
</feature>
<feature type="region of interest" description="Disordered" evidence="3">
    <location>
        <begin position="437"/>
        <end position="462"/>
    </location>
</feature>
<feature type="non-terminal residue" evidence="5">
    <location>
        <position position="1"/>
    </location>
</feature>
<name>A0A3E2HNT2_SCYLI</name>
<dbReference type="EMBL" id="NCSJ02000015">
    <property type="protein sequence ID" value="RFU34842.1"/>
    <property type="molecule type" value="Genomic_DNA"/>
</dbReference>
<keyword evidence="6" id="KW-1185">Reference proteome</keyword>
<dbReference type="Gene3D" id="1.10.720.30">
    <property type="entry name" value="SAP domain"/>
    <property type="match status" value="1"/>
</dbReference>
<evidence type="ECO:0000313" key="6">
    <source>
        <dbReference type="Proteomes" id="UP000258309"/>
    </source>
</evidence>
<keyword evidence="2" id="KW-0539">Nucleus</keyword>
<feature type="compositionally biased region" description="Low complexity" evidence="3">
    <location>
        <begin position="560"/>
        <end position="574"/>
    </location>
</feature>
<dbReference type="InterPro" id="IPR055236">
    <property type="entry name" value="EVH1_PP4R3"/>
</dbReference>
<gene>
    <name evidence="5" type="ORF">B7463_g1478</name>
</gene>
<feature type="region of interest" description="Disordered" evidence="3">
    <location>
        <begin position="1"/>
        <end position="206"/>
    </location>
</feature>
<feature type="compositionally biased region" description="Gly residues" evidence="3">
    <location>
        <begin position="546"/>
        <end position="559"/>
    </location>
</feature>
<dbReference type="Proteomes" id="UP000258309">
    <property type="component" value="Unassembled WGS sequence"/>
</dbReference>
<dbReference type="InterPro" id="IPR003034">
    <property type="entry name" value="SAP_dom"/>
</dbReference>